<dbReference type="EMBL" id="SORE01000030">
    <property type="protein sequence ID" value="TDY38854.1"/>
    <property type="molecule type" value="Genomic_DNA"/>
</dbReference>
<dbReference type="SUPFAM" id="SSF55073">
    <property type="entry name" value="Nucleotide cyclase"/>
    <property type="match status" value="1"/>
</dbReference>
<dbReference type="AlphaFoldDB" id="A0A4V3HCX3"/>
<dbReference type="PANTHER" id="PTHR46663">
    <property type="entry name" value="DIGUANYLATE CYCLASE DGCT-RELATED"/>
    <property type="match status" value="1"/>
</dbReference>
<sequence>MKPRIVRRNVHKRSGVARRPSLERVLQRTYARLAFAAVSLAAVGVVLVAWTVLRTYTNDNLMLLARSIAYTVEAAVVFNDEAAAEDAIAQIAGNEDIAEVRVTDTQGATFAIWQRPGDGPLTRWVHRLADLPLPGGAVVPVMHNSKVVAMIRVRGRGHQFAIFLAGGIGAVLACLIVILGIGTIIARQMHRDIVEPLRALAEVAHAVRRDRAFSRRVQATPIAELQELGDDFNALLDEFEVWQHSLSEQNATLAHQANHDRLTGLPNRAHFESRLDETLRDARVLGTSVGLLYIDGDRFKEINDTLGHDAGDAVLVAIASRLRQSLRKGDLVARLGGDEFVALLPGLSDEEEAATIADALSETMLEPITLADGTEITTSISIGIAMFPQHAHDVASLLRSADAAMYQVKRDGDRASRLAR</sequence>
<dbReference type="CDD" id="cd01949">
    <property type="entry name" value="GGDEF"/>
    <property type="match status" value="1"/>
</dbReference>
<protein>
    <submittedName>
        <fullName evidence="4">Diguanylate cyclase</fullName>
    </submittedName>
</protein>
<keyword evidence="1" id="KW-0812">Transmembrane</keyword>
<gene>
    <name evidence="4" type="ORF">BX592_13080</name>
</gene>
<organism evidence="4 5">
    <name type="scientific">Paraburkholderia rhizosphaerae</name>
    <dbReference type="NCBI Taxonomy" id="480658"/>
    <lineage>
        <taxon>Bacteria</taxon>
        <taxon>Pseudomonadati</taxon>
        <taxon>Pseudomonadota</taxon>
        <taxon>Betaproteobacteria</taxon>
        <taxon>Burkholderiales</taxon>
        <taxon>Burkholderiaceae</taxon>
        <taxon>Paraburkholderia</taxon>
    </lineage>
</organism>
<keyword evidence="5" id="KW-1185">Reference proteome</keyword>
<dbReference type="PROSITE" id="PS50885">
    <property type="entry name" value="HAMP"/>
    <property type="match status" value="1"/>
</dbReference>
<dbReference type="InterPro" id="IPR003660">
    <property type="entry name" value="HAMP_dom"/>
</dbReference>
<evidence type="ECO:0000256" key="1">
    <source>
        <dbReference type="SAM" id="Phobius"/>
    </source>
</evidence>
<dbReference type="InterPro" id="IPR052163">
    <property type="entry name" value="DGC-Regulatory_Protein"/>
</dbReference>
<dbReference type="Gene3D" id="6.10.340.10">
    <property type="match status" value="1"/>
</dbReference>
<dbReference type="GO" id="GO:0016020">
    <property type="term" value="C:membrane"/>
    <property type="evidence" value="ECO:0007669"/>
    <property type="project" value="InterPro"/>
</dbReference>
<dbReference type="SMART" id="SM00267">
    <property type="entry name" value="GGDEF"/>
    <property type="match status" value="1"/>
</dbReference>
<feature type="transmembrane region" description="Helical" evidence="1">
    <location>
        <begin position="160"/>
        <end position="186"/>
    </location>
</feature>
<dbReference type="GO" id="GO:0007165">
    <property type="term" value="P:signal transduction"/>
    <property type="evidence" value="ECO:0007669"/>
    <property type="project" value="InterPro"/>
</dbReference>
<proteinExistence type="predicted"/>
<keyword evidence="1" id="KW-0472">Membrane</keyword>
<dbReference type="FunFam" id="3.30.70.270:FF:000001">
    <property type="entry name" value="Diguanylate cyclase domain protein"/>
    <property type="match status" value="1"/>
</dbReference>
<dbReference type="NCBIfam" id="TIGR00254">
    <property type="entry name" value="GGDEF"/>
    <property type="match status" value="1"/>
</dbReference>
<keyword evidence="1" id="KW-1133">Transmembrane helix</keyword>
<feature type="domain" description="HAMP" evidence="2">
    <location>
        <begin position="191"/>
        <end position="244"/>
    </location>
</feature>
<dbReference type="Pfam" id="PF00990">
    <property type="entry name" value="GGDEF"/>
    <property type="match status" value="1"/>
</dbReference>
<dbReference type="InterPro" id="IPR000160">
    <property type="entry name" value="GGDEF_dom"/>
</dbReference>
<dbReference type="Pfam" id="PF17152">
    <property type="entry name" value="CHASE8"/>
    <property type="match status" value="1"/>
</dbReference>
<comment type="caution">
    <text evidence="4">The sequence shown here is derived from an EMBL/GenBank/DDBJ whole genome shotgun (WGS) entry which is preliminary data.</text>
</comment>
<dbReference type="GO" id="GO:0003824">
    <property type="term" value="F:catalytic activity"/>
    <property type="evidence" value="ECO:0007669"/>
    <property type="project" value="UniProtKB-ARBA"/>
</dbReference>
<dbReference type="InterPro" id="IPR033417">
    <property type="entry name" value="CHASE8"/>
</dbReference>
<evidence type="ECO:0000259" key="2">
    <source>
        <dbReference type="PROSITE" id="PS50885"/>
    </source>
</evidence>
<evidence type="ECO:0000259" key="3">
    <source>
        <dbReference type="PROSITE" id="PS50887"/>
    </source>
</evidence>
<dbReference type="InterPro" id="IPR029787">
    <property type="entry name" value="Nucleotide_cyclase"/>
</dbReference>
<evidence type="ECO:0000313" key="5">
    <source>
        <dbReference type="Proteomes" id="UP000295509"/>
    </source>
</evidence>
<evidence type="ECO:0000313" key="4">
    <source>
        <dbReference type="EMBL" id="TDY38854.1"/>
    </source>
</evidence>
<dbReference type="Proteomes" id="UP000295509">
    <property type="component" value="Unassembled WGS sequence"/>
</dbReference>
<dbReference type="InterPro" id="IPR043128">
    <property type="entry name" value="Rev_trsase/Diguanyl_cyclase"/>
</dbReference>
<dbReference type="RefSeq" id="WP_134196744.1">
    <property type="nucleotide sequence ID" value="NZ_JBHLUW010000007.1"/>
</dbReference>
<feature type="domain" description="GGDEF" evidence="3">
    <location>
        <begin position="287"/>
        <end position="420"/>
    </location>
</feature>
<dbReference type="Gene3D" id="3.30.70.270">
    <property type="match status" value="1"/>
</dbReference>
<dbReference type="OrthoDB" id="9812260at2"/>
<accession>A0A4V3HCX3</accession>
<name>A0A4V3HCX3_9BURK</name>
<dbReference type="PROSITE" id="PS50887">
    <property type="entry name" value="GGDEF"/>
    <property type="match status" value="1"/>
</dbReference>
<feature type="transmembrane region" description="Helical" evidence="1">
    <location>
        <begin position="33"/>
        <end position="53"/>
    </location>
</feature>
<reference evidence="4 5" key="1">
    <citation type="submission" date="2019-03" db="EMBL/GenBank/DDBJ databases">
        <title>Genomic Encyclopedia of Type Strains, Phase III (KMG-III): the genomes of soil and plant-associated and newly described type strains.</title>
        <authorList>
            <person name="Whitman W."/>
        </authorList>
    </citation>
    <scope>NUCLEOTIDE SEQUENCE [LARGE SCALE GENOMIC DNA]</scope>
    <source>
        <strain evidence="4 5">LMG 29544</strain>
    </source>
</reference>
<dbReference type="PANTHER" id="PTHR46663:SF2">
    <property type="entry name" value="GGDEF DOMAIN-CONTAINING PROTEIN"/>
    <property type="match status" value="1"/>
</dbReference>